<evidence type="ECO:0000259" key="8">
    <source>
        <dbReference type="Pfam" id="PF01261"/>
    </source>
</evidence>
<comment type="cofactor">
    <cofactor evidence="1">
        <name>Zn(2+)</name>
        <dbReference type="ChEBI" id="CHEBI:29105"/>
    </cofactor>
</comment>
<dbReference type="GO" id="GO:0003677">
    <property type="term" value="F:DNA binding"/>
    <property type="evidence" value="ECO:0007669"/>
    <property type="project" value="InterPro"/>
</dbReference>
<dbReference type="GO" id="GO:0006284">
    <property type="term" value="P:base-excision repair"/>
    <property type="evidence" value="ECO:0007669"/>
    <property type="project" value="TreeGrafter"/>
</dbReference>
<dbReference type="SMART" id="SM00518">
    <property type="entry name" value="AP2Ec"/>
    <property type="match status" value="1"/>
</dbReference>
<dbReference type="Pfam" id="PF01261">
    <property type="entry name" value="AP_endonuc_2"/>
    <property type="match status" value="1"/>
</dbReference>
<feature type="domain" description="Xylose isomerase-like TIM barrel" evidence="8">
    <location>
        <begin position="54"/>
        <end position="301"/>
    </location>
</feature>
<proteinExistence type="inferred from homology"/>
<keyword evidence="6" id="KW-0862">Zinc</keyword>
<keyword evidence="3" id="KW-0479">Metal-binding</keyword>
<protein>
    <recommendedName>
        <fullName evidence="8">Xylose isomerase-like TIM barrel domain-containing protein</fullName>
    </recommendedName>
</protein>
<name>A0A0F9F594_9ZZZZ</name>
<reference evidence="9" key="1">
    <citation type="journal article" date="2015" name="Nature">
        <title>Complex archaea that bridge the gap between prokaryotes and eukaryotes.</title>
        <authorList>
            <person name="Spang A."/>
            <person name="Saw J.H."/>
            <person name="Jorgensen S.L."/>
            <person name="Zaremba-Niedzwiedzka K."/>
            <person name="Martijn J."/>
            <person name="Lind A.E."/>
            <person name="van Eijk R."/>
            <person name="Schleper C."/>
            <person name="Guy L."/>
            <person name="Ettema T.J."/>
        </authorList>
    </citation>
    <scope>NUCLEOTIDE SEQUENCE</scope>
</reference>
<dbReference type="NCBIfam" id="TIGR00587">
    <property type="entry name" value="nfo"/>
    <property type="match status" value="1"/>
</dbReference>
<evidence type="ECO:0000256" key="4">
    <source>
        <dbReference type="ARBA" id="ARBA00022763"/>
    </source>
</evidence>
<dbReference type="Gene3D" id="3.20.20.150">
    <property type="entry name" value="Divalent-metal-dependent TIM barrel enzymes"/>
    <property type="match status" value="1"/>
</dbReference>
<dbReference type="InterPro" id="IPR013022">
    <property type="entry name" value="Xyl_isomerase-like_TIM-brl"/>
</dbReference>
<dbReference type="InterPro" id="IPR018246">
    <property type="entry name" value="AP_endonuc_F2_Zn_BS"/>
</dbReference>
<dbReference type="AlphaFoldDB" id="A0A0F9F594"/>
<dbReference type="GO" id="GO:0008081">
    <property type="term" value="F:phosphoric diester hydrolase activity"/>
    <property type="evidence" value="ECO:0007669"/>
    <property type="project" value="TreeGrafter"/>
</dbReference>
<evidence type="ECO:0000256" key="5">
    <source>
        <dbReference type="ARBA" id="ARBA00022801"/>
    </source>
</evidence>
<dbReference type="PROSITE" id="PS51432">
    <property type="entry name" value="AP_NUCLEASE_F2_4"/>
    <property type="match status" value="1"/>
</dbReference>
<dbReference type="PANTHER" id="PTHR21445:SF0">
    <property type="entry name" value="APURINIC-APYRIMIDINIC ENDONUCLEASE"/>
    <property type="match status" value="1"/>
</dbReference>
<comment type="caution">
    <text evidence="9">The sequence shown here is derived from an EMBL/GenBank/DDBJ whole genome shotgun (WGS) entry which is preliminary data.</text>
</comment>
<dbReference type="SUPFAM" id="SSF51658">
    <property type="entry name" value="Xylose isomerase-like"/>
    <property type="match status" value="1"/>
</dbReference>
<dbReference type="GO" id="GO:0003906">
    <property type="term" value="F:DNA-(apurinic or apyrimidinic site) endonuclease activity"/>
    <property type="evidence" value="ECO:0007669"/>
    <property type="project" value="TreeGrafter"/>
</dbReference>
<evidence type="ECO:0000256" key="3">
    <source>
        <dbReference type="ARBA" id="ARBA00022723"/>
    </source>
</evidence>
<dbReference type="PROSITE" id="PS00729">
    <property type="entry name" value="AP_NUCLEASE_F2_1"/>
    <property type="match status" value="1"/>
</dbReference>
<dbReference type="CDD" id="cd00019">
    <property type="entry name" value="AP2Ec"/>
    <property type="match status" value="1"/>
</dbReference>
<dbReference type="PROSITE" id="PS00730">
    <property type="entry name" value="AP_NUCLEASE_F2_2"/>
    <property type="match status" value="1"/>
</dbReference>
<organism evidence="9">
    <name type="scientific">marine sediment metagenome</name>
    <dbReference type="NCBI Taxonomy" id="412755"/>
    <lineage>
        <taxon>unclassified sequences</taxon>
        <taxon>metagenomes</taxon>
        <taxon>ecological metagenomes</taxon>
    </lineage>
</organism>
<keyword evidence="7" id="KW-0234">DNA repair</keyword>
<gene>
    <name evidence="9" type="ORF">LCGC14_1993090</name>
</gene>
<dbReference type="PANTHER" id="PTHR21445">
    <property type="entry name" value="ENDONUCLEASE IV ENDODEOXYRIBONUCLEASE IV"/>
    <property type="match status" value="1"/>
</dbReference>
<evidence type="ECO:0000256" key="1">
    <source>
        <dbReference type="ARBA" id="ARBA00001947"/>
    </source>
</evidence>
<comment type="similarity">
    <text evidence="2">Belongs to the AP endonuclease 2 family.</text>
</comment>
<dbReference type="EMBL" id="LAZR01022517">
    <property type="protein sequence ID" value="KKL81604.1"/>
    <property type="molecule type" value="Genomic_DNA"/>
</dbReference>
<dbReference type="InterPro" id="IPR036237">
    <property type="entry name" value="Xyl_isomerase-like_sf"/>
</dbReference>
<evidence type="ECO:0000256" key="6">
    <source>
        <dbReference type="ARBA" id="ARBA00022833"/>
    </source>
</evidence>
<evidence type="ECO:0000256" key="2">
    <source>
        <dbReference type="ARBA" id="ARBA00005340"/>
    </source>
</evidence>
<keyword evidence="5" id="KW-0378">Hydrolase</keyword>
<dbReference type="GO" id="GO:0008270">
    <property type="term" value="F:zinc ion binding"/>
    <property type="evidence" value="ECO:0007669"/>
    <property type="project" value="InterPro"/>
</dbReference>
<keyword evidence="4" id="KW-0227">DNA damage</keyword>
<sequence length="314" mass="35383">MTTLDVTSNPSFADIILDGKNIGRTTKRNIPISTGFHSITLEKSGYITALKHITRIGGSCLQMFSTSPRSWRLAEISDDEVEEFTTLRQDLAIDPVYFHASYLINLADDGRIGNASKRSLVHELHIAERLGVRGSVVHLGSFKDKHDIPIQEYSRYDVLLANIREVLEKTPKTTMLIIENAGVRKIGKNLEEFEALMGDLANDRVRVCLDTCHLHATGYRIDTKKNLDVFLKLFDERIGLDKLELWHANDSRDPFESFRDRHDNIGEGEIGLETFRYLLNDARVSALPFVIETPGFDGMGPDKKNVDILKALAT</sequence>
<evidence type="ECO:0000313" key="9">
    <source>
        <dbReference type="EMBL" id="KKL81604.1"/>
    </source>
</evidence>
<evidence type="ECO:0000256" key="7">
    <source>
        <dbReference type="ARBA" id="ARBA00023204"/>
    </source>
</evidence>
<accession>A0A0F9F594</accession>
<dbReference type="InterPro" id="IPR001719">
    <property type="entry name" value="AP_endonuc_2"/>
</dbReference>